<evidence type="ECO:0000313" key="10">
    <source>
        <dbReference type="Ensembl" id="ENSLCAP00010035614.1"/>
    </source>
</evidence>
<feature type="compositionally biased region" description="Polar residues" evidence="8">
    <location>
        <begin position="95"/>
        <end position="104"/>
    </location>
</feature>
<dbReference type="Proteomes" id="UP000314980">
    <property type="component" value="Unassembled WGS sequence"/>
</dbReference>
<dbReference type="GO" id="GO:0012505">
    <property type="term" value="C:endomembrane system"/>
    <property type="evidence" value="ECO:0007669"/>
    <property type="project" value="TreeGrafter"/>
</dbReference>
<evidence type="ECO:0000256" key="6">
    <source>
        <dbReference type="ARBA" id="ARBA00023136"/>
    </source>
</evidence>
<gene>
    <name evidence="10" type="primary">TMCC1</name>
</gene>
<keyword evidence="3 9" id="KW-0812">Transmembrane</keyword>
<feature type="region of interest" description="Disordered" evidence="8">
    <location>
        <begin position="49"/>
        <end position="104"/>
    </location>
</feature>
<name>A0A4W6EA90_LATCA</name>
<dbReference type="GO" id="GO:0016020">
    <property type="term" value="C:membrane"/>
    <property type="evidence" value="ECO:0007669"/>
    <property type="project" value="UniProtKB-SubCell"/>
</dbReference>
<proteinExistence type="inferred from homology"/>
<evidence type="ECO:0000256" key="2">
    <source>
        <dbReference type="ARBA" id="ARBA00008108"/>
    </source>
</evidence>
<accession>A0A4W6EA90</accession>
<feature type="transmembrane region" description="Helical" evidence="9">
    <location>
        <begin position="273"/>
        <end position="290"/>
    </location>
</feature>
<evidence type="ECO:0000256" key="4">
    <source>
        <dbReference type="ARBA" id="ARBA00022989"/>
    </source>
</evidence>
<dbReference type="AlphaFoldDB" id="A0A4W6EA90"/>
<evidence type="ECO:0000256" key="7">
    <source>
        <dbReference type="SAM" id="Coils"/>
    </source>
</evidence>
<keyword evidence="4 9" id="KW-1133">Transmembrane helix</keyword>
<reference evidence="10" key="3">
    <citation type="submission" date="2025-09" db="UniProtKB">
        <authorList>
            <consortium name="Ensembl"/>
        </authorList>
    </citation>
    <scope>IDENTIFICATION</scope>
</reference>
<evidence type="ECO:0000256" key="8">
    <source>
        <dbReference type="SAM" id="MobiDB-lite"/>
    </source>
</evidence>
<keyword evidence="5 7" id="KW-0175">Coiled coil</keyword>
<dbReference type="Pfam" id="PF10267">
    <property type="entry name" value="Tmemb_cc2"/>
    <property type="match status" value="1"/>
</dbReference>
<reference evidence="10" key="2">
    <citation type="submission" date="2025-08" db="UniProtKB">
        <authorList>
            <consortium name="Ensembl"/>
        </authorList>
    </citation>
    <scope>IDENTIFICATION</scope>
</reference>
<dbReference type="PANTHER" id="PTHR17613">
    <property type="entry name" value="CEREBRAL PROTEIN-11-RELATED"/>
    <property type="match status" value="1"/>
</dbReference>
<sequence>LIPHRGPMVRLRPLWPLSAVVSKLGGTSSLIYNKSYSTHNIAALTDLDETQGDKDFSPGESRTIGTGQLQPSPKYGSDEDCPSATSGSAGAPGESCSSRNNTPDHAQASGFDVLLHEVQELWEKQGQLQDSLENLKALYQQEYTVIEEALEEERCRCELLEEQLNNLTELHQNEILVLKEDLASMEEKTDYQFYDKTTHIHEALEACQTRISKMELQQQQQQLVQLEVLEYATVQTLVGKLINVLLAVMAVFLVFMSTVVNCVVPLMKTSSRLLSTLLFIVLLHLLWRHWGVISEYHYHLFCIQHPEKADNQ</sequence>
<dbReference type="PANTHER" id="PTHR17613:SF11">
    <property type="entry name" value="TRANSMEMBRANE AND COILED-COIL DOMAINS PROTEIN 1"/>
    <property type="match status" value="1"/>
</dbReference>
<comment type="subcellular location">
    <subcellularLocation>
        <location evidence="1">Membrane</location>
    </subcellularLocation>
</comment>
<comment type="similarity">
    <text evidence="2">Belongs to the TEX28 family.</text>
</comment>
<evidence type="ECO:0000313" key="11">
    <source>
        <dbReference type="Proteomes" id="UP000314980"/>
    </source>
</evidence>
<feature type="coiled-coil region" evidence="7">
    <location>
        <begin position="132"/>
        <end position="188"/>
    </location>
</feature>
<reference evidence="11" key="1">
    <citation type="submission" date="2015-09" db="EMBL/GenBank/DDBJ databases">
        <authorList>
            <person name="Sai Rama Sridatta P."/>
        </authorList>
    </citation>
    <scope>NUCLEOTIDE SEQUENCE [LARGE SCALE GENOMIC DNA]</scope>
</reference>
<keyword evidence="6 9" id="KW-0472">Membrane</keyword>
<evidence type="ECO:0000256" key="1">
    <source>
        <dbReference type="ARBA" id="ARBA00004370"/>
    </source>
</evidence>
<evidence type="ECO:0000256" key="5">
    <source>
        <dbReference type="ARBA" id="ARBA00023054"/>
    </source>
</evidence>
<evidence type="ECO:0000256" key="3">
    <source>
        <dbReference type="ARBA" id="ARBA00022692"/>
    </source>
</evidence>
<protein>
    <submittedName>
        <fullName evidence="10">Transmembrane and coiled-coil domain family 1</fullName>
    </submittedName>
</protein>
<keyword evidence="11" id="KW-1185">Reference proteome</keyword>
<dbReference type="GeneTree" id="ENSGT00940000155189"/>
<dbReference type="InterPro" id="IPR019394">
    <property type="entry name" value="TEX28/TMCC"/>
</dbReference>
<organism evidence="10 11">
    <name type="scientific">Lates calcarifer</name>
    <name type="common">Barramundi</name>
    <name type="synonym">Holocentrus calcarifer</name>
    <dbReference type="NCBI Taxonomy" id="8187"/>
    <lineage>
        <taxon>Eukaryota</taxon>
        <taxon>Metazoa</taxon>
        <taxon>Chordata</taxon>
        <taxon>Craniata</taxon>
        <taxon>Vertebrata</taxon>
        <taxon>Euteleostomi</taxon>
        <taxon>Actinopterygii</taxon>
        <taxon>Neopterygii</taxon>
        <taxon>Teleostei</taxon>
        <taxon>Neoteleostei</taxon>
        <taxon>Acanthomorphata</taxon>
        <taxon>Carangaria</taxon>
        <taxon>Carangaria incertae sedis</taxon>
        <taxon>Centropomidae</taxon>
        <taxon>Lates</taxon>
    </lineage>
</organism>
<evidence type="ECO:0000256" key="9">
    <source>
        <dbReference type="SAM" id="Phobius"/>
    </source>
</evidence>
<dbReference type="InParanoid" id="A0A4W6EA90"/>
<feature type="transmembrane region" description="Helical" evidence="9">
    <location>
        <begin position="244"/>
        <end position="266"/>
    </location>
</feature>
<dbReference type="Ensembl" id="ENSLCAT00010036454.1">
    <property type="protein sequence ID" value="ENSLCAP00010035614.1"/>
    <property type="gene ID" value="ENSLCAG00010016707.1"/>
</dbReference>